<evidence type="ECO:0000313" key="4">
    <source>
        <dbReference type="Proteomes" id="UP000199643"/>
    </source>
</evidence>
<dbReference type="Pfam" id="PF01757">
    <property type="entry name" value="Acyl_transf_3"/>
    <property type="match status" value="1"/>
</dbReference>
<evidence type="ECO:0000259" key="2">
    <source>
        <dbReference type="Pfam" id="PF01757"/>
    </source>
</evidence>
<name>A0A1G7U5P2_9SPHI</name>
<keyword evidence="1" id="KW-0472">Membrane</keyword>
<dbReference type="AlphaFoldDB" id="A0A1G7U5P2"/>
<feature type="transmembrane region" description="Helical" evidence="1">
    <location>
        <begin position="278"/>
        <end position="296"/>
    </location>
</feature>
<feature type="transmembrane region" description="Helical" evidence="1">
    <location>
        <begin position="181"/>
        <end position="202"/>
    </location>
</feature>
<reference evidence="4" key="1">
    <citation type="submission" date="2016-10" db="EMBL/GenBank/DDBJ databases">
        <authorList>
            <person name="Varghese N."/>
            <person name="Submissions S."/>
        </authorList>
    </citation>
    <scope>NUCLEOTIDE SEQUENCE [LARGE SCALE GENOMIC DNA]</scope>
    <source>
        <strain evidence="4">DSM 17933</strain>
    </source>
</reference>
<feature type="transmembrane region" description="Helical" evidence="1">
    <location>
        <begin position="130"/>
        <end position="150"/>
    </location>
</feature>
<dbReference type="PANTHER" id="PTHR23028:SF53">
    <property type="entry name" value="ACYL_TRANSF_3 DOMAIN-CONTAINING PROTEIN"/>
    <property type="match status" value="1"/>
</dbReference>
<dbReference type="GO" id="GO:0009103">
    <property type="term" value="P:lipopolysaccharide biosynthetic process"/>
    <property type="evidence" value="ECO:0007669"/>
    <property type="project" value="TreeGrafter"/>
</dbReference>
<dbReference type="InterPro" id="IPR050879">
    <property type="entry name" value="Acyltransferase_3"/>
</dbReference>
<dbReference type="InterPro" id="IPR002656">
    <property type="entry name" value="Acyl_transf_3_dom"/>
</dbReference>
<keyword evidence="3" id="KW-0808">Transferase</keyword>
<organism evidence="3 4">
    <name type="scientific">Pedobacter terrae</name>
    <dbReference type="NCBI Taxonomy" id="405671"/>
    <lineage>
        <taxon>Bacteria</taxon>
        <taxon>Pseudomonadati</taxon>
        <taxon>Bacteroidota</taxon>
        <taxon>Sphingobacteriia</taxon>
        <taxon>Sphingobacteriales</taxon>
        <taxon>Sphingobacteriaceae</taxon>
        <taxon>Pedobacter</taxon>
    </lineage>
</organism>
<keyword evidence="1" id="KW-0812">Transmembrane</keyword>
<keyword evidence="3" id="KW-0012">Acyltransferase</keyword>
<protein>
    <submittedName>
        <fullName evidence="3">Peptidoglycan/LPS O-acetylase OafA/YrhL, contains acyltransferase and SGNH-hydrolase domains</fullName>
    </submittedName>
</protein>
<dbReference type="GO" id="GO:0016020">
    <property type="term" value="C:membrane"/>
    <property type="evidence" value="ECO:0007669"/>
    <property type="project" value="TreeGrafter"/>
</dbReference>
<keyword evidence="1" id="KW-1133">Transmembrane helix</keyword>
<feature type="transmembrane region" description="Helical" evidence="1">
    <location>
        <begin position="238"/>
        <end position="258"/>
    </location>
</feature>
<dbReference type="STRING" id="405671.SAMN05421827_106159"/>
<evidence type="ECO:0000256" key="1">
    <source>
        <dbReference type="SAM" id="Phobius"/>
    </source>
</evidence>
<dbReference type="RefSeq" id="WP_090499267.1">
    <property type="nucleotide sequence ID" value="NZ_FNCH01000006.1"/>
</dbReference>
<keyword evidence="3" id="KW-0378">Hydrolase</keyword>
<feature type="domain" description="Acyltransferase 3" evidence="2">
    <location>
        <begin position="5"/>
        <end position="307"/>
    </location>
</feature>
<feature type="transmembrane region" description="Helical" evidence="1">
    <location>
        <begin position="214"/>
        <end position="232"/>
    </location>
</feature>
<dbReference type="Proteomes" id="UP000199643">
    <property type="component" value="Unassembled WGS sequence"/>
</dbReference>
<proteinExistence type="predicted"/>
<keyword evidence="4" id="KW-1185">Reference proteome</keyword>
<feature type="transmembrane region" description="Helical" evidence="1">
    <location>
        <begin position="79"/>
        <end position="96"/>
    </location>
</feature>
<sequence>MNRIASLDGFRAISIILVVFSHFRFLPQFPGFLFDFARQCDVGVTIFFVISGYLITKILQREYQEADPINIKLFFIKRALRILPVCCIYFLFILLINQKLNLEVNPSNFLHALTFTANFDSSPNWYLGHLWSLSIEEQFYIFWPLLFILFQKRLKAIIIFLIAYSCVIRVLHYKFHLNTGLYGFFSKSDPIMVGALAALFNIQNTAIFRNKKRLVNYTLQIIAFALIIFFTYCTAHGKFGIIALPFGNTIIASAIMYIILSYTTYQNNYFFKLLNSKLFIHIGLLSYSIYIWQQFFIFQNISLLNVPLYKLATIYFVSFISYNYWEKPFLRIKERLTKKYDLAKKPILKTLS</sequence>
<feature type="transmembrane region" description="Helical" evidence="1">
    <location>
        <begin position="308"/>
        <end position="325"/>
    </location>
</feature>
<evidence type="ECO:0000313" key="3">
    <source>
        <dbReference type="EMBL" id="SDG42070.1"/>
    </source>
</evidence>
<dbReference type="OrthoDB" id="290051at2"/>
<gene>
    <name evidence="3" type="ORF">SAMN05421827_106159</name>
</gene>
<dbReference type="GO" id="GO:0016787">
    <property type="term" value="F:hydrolase activity"/>
    <property type="evidence" value="ECO:0007669"/>
    <property type="project" value="UniProtKB-KW"/>
</dbReference>
<feature type="transmembrane region" description="Helical" evidence="1">
    <location>
        <begin position="12"/>
        <end position="30"/>
    </location>
</feature>
<dbReference type="GO" id="GO:0016747">
    <property type="term" value="F:acyltransferase activity, transferring groups other than amino-acyl groups"/>
    <property type="evidence" value="ECO:0007669"/>
    <property type="project" value="InterPro"/>
</dbReference>
<dbReference type="EMBL" id="FNCH01000006">
    <property type="protein sequence ID" value="SDG42070.1"/>
    <property type="molecule type" value="Genomic_DNA"/>
</dbReference>
<dbReference type="PANTHER" id="PTHR23028">
    <property type="entry name" value="ACETYLTRANSFERASE"/>
    <property type="match status" value="1"/>
</dbReference>
<accession>A0A1G7U5P2</accession>
<feature type="transmembrane region" description="Helical" evidence="1">
    <location>
        <begin position="157"/>
        <end position="175"/>
    </location>
</feature>
<feature type="transmembrane region" description="Helical" evidence="1">
    <location>
        <begin position="42"/>
        <end position="59"/>
    </location>
</feature>